<feature type="region of interest" description="Disordered" evidence="1">
    <location>
        <begin position="96"/>
        <end position="115"/>
    </location>
</feature>
<dbReference type="NCBIfam" id="NF033857">
    <property type="entry name" value="BPSL0067_fam"/>
    <property type="match status" value="1"/>
</dbReference>
<feature type="compositionally biased region" description="Basic residues" evidence="1">
    <location>
        <begin position="96"/>
        <end position="109"/>
    </location>
</feature>
<dbReference type="InterPro" id="IPR047746">
    <property type="entry name" value="Dae2/Tae2-like"/>
</dbReference>
<evidence type="ECO:0000256" key="1">
    <source>
        <dbReference type="SAM" id="MobiDB-lite"/>
    </source>
</evidence>
<evidence type="ECO:0008006" key="4">
    <source>
        <dbReference type="Google" id="ProtNLM"/>
    </source>
</evidence>
<dbReference type="AlphaFoldDB" id="A0A2N9WUJ7"/>
<dbReference type="RefSeq" id="WP_100090236.1">
    <property type="nucleotide sequence ID" value="NZ_MDVB01000055.1"/>
</dbReference>
<reference evidence="2 3" key="1">
    <citation type="journal article" date="2017" name="MBio">
        <title>Type VI secretion-mediated competition in the bee gut microbiome.</title>
        <authorList>
            <person name="Steele M.I."/>
            <person name="Kwong W.K."/>
            <person name="Powell J.E."/>
            <person name="Whiteley M."/>
            <person name="Moran N.A."/>
        </authorList>
    </citation>
    <scope>NUCLEOTIDE SEQUENCE [LARGE SCALE GENOMIC DNA]</scope>
    <source>
        <strain evidence="2 3">App2-2</strain>
    </source>
</reference>
<gene>
    <name evidence="2" type="ORF">BGI32_04925</name>
</gene>
<evidence type="ECO:0000313" key="3">
    <source>
        <dbReference type="Proteomes" id="UP000231293"/>
    </source>
</evidence>
<dbReference type="Proteomes" id="UP000231293">
    <property type="component" value="Unassembled WGS sequence"/>
</dbReference>
<proteinExistence type="predicted"/>
<sequence length="132" mass="14543">MPFVYSAVDSLKNHALVGTGQCAVLVQTYVNVGLTKTWKAGAKVLGNPNIQKGTAIATFVNGKYPTGSQDKHAAFYLKQDANYVYVMDQWAHDKRKPTVSARPLRKKGGMQRDGTYPDASNNAEAFYIIEKE</sequence>
<accession>A0A2N9WUJ7</accession>
<protein>
    <recommendedName>
        <fullName evidence="4">BPSL0067 family protein</fullName>
    </recommendedName>
</protein>
<evidence type="ECO:0000313" key="2">
    <source>
        <dbReference type="EMBL" id="PIT16271.1"/>
    </source>
</evidence>
<name>A0A2N9WUJ7_9NEIS</name>
<comment type="caution">
    <text evidence="2">The sequence shown here is derived from an EMBL/GenBank/DDBJ whole genome shotgun (WGS) entry which is preliminary data.</text>
</comment>
<dbReference type="EMBL" id="MDVB01000055">
    <property type="protein sequence ID" value="PIT16271.1"/>
    <property type="molecule type" value="Genomic_DNA"/>
</dbReference>
<organism evidence="2 3">
    <name type="scientific">Snodgrassella alvi</name>
    <dbReference type="NCBI Taxonomy" id="1196083"/>
    <lineage>
        <taxon>Bacteria</taxon>
        <taxon>Pseudomonadati</taxon>
        <taxon>Pseudomonadota</taxon>
        <taxon>Betaproteobacteria</taxon>
        <taxon>Neisseriales</taxon>
        <taxon>Neisseriaceae</taxon>
        <taxon>Snodgrassella</taxon>
    </lineage>
</organism>